<comment type="caution">
    <text evidence="1">The sequence shown here is derived from an EMBL/GenBank/DDBJ whole genome shotgun (WGS) entry which is preliminary data.</text>
</comment>
<accession>A0A2P6SIZ4</accession>
<sequence>MSLWLKPSHNLDGQHVLRVHVPFFSSTINIIPTSSSTSSFASKTDLHPLTQRSKSTLFQ</sequence>
<evidence type="ECO:0000313" key="2">
    <source>
        <dbReference type="Proteomes" id="UP000238479"/>
    </source>
</evidence>
<dbReference type="Gramene" id="PRQ58634">
    <property type="protein sequence ID" value="PRQ58634"/>
    <property type="gene ID" value="RchiOBHm_Chr1g0361481"/>
</dbReference>
<dbReference type="AlphaFoldDB" id="A0A2P6SIZ4"/>
<organism evidence="1 2">
    <name type="scientific">Rosa chinensis</name>
    <name type="common">China rose</name>
    <dbReference type="NCBI Taxonomy" id="74649"/>
    <lineage>
        <taxon>Eukaryota</taxon>
        <taxon>Viridiplantae</taxon>
        <taxon>Streptophyta</taxon>
        <taxon>Embryophyta</taxon>
        <taxon>Tracheophyta</taxon>
        <taxon>Spermatophyta</taxon>
        <taxon>Magnoliopsida</taxon>
        <taxon>eudicotyledons</taxon>
        <taxon>Gunneridae</taxon>
        <taxon>Pentapetalae</taxon>
        <taxon>rosids</taxon>
        <taxon>fabids</taxon>
        <taxon>Rosales</taxon>
        <taxon>Rosaceae</taxon>
        <taxon>Rosoideae</taxon>
        <taxon>Rosoideae incertae sedis</taxon>
        <taxon>Rosa</taxon>
    </lineage>
</organism>
<dbReference type="EMBL" id="PDCK01000039">
    <property type="protein sequence ID" value="PRQ58634.1"/>
    <property type="molecule type" value="Genomic_DNA"/>
</dbReference>
<gene>
    <name evidence="1" type="ORF">RchiOBHm_Chr1g0361481</name>
</gene>
<name>A0A2P6SIZ4_ROSCH</name>
<dbReference type="Proteomes" id="UP000238479">
    <property type="component" value="Chromosome 1"/>
</dbReference>
<keyword evidence="2" id="KW-1185">Reference proteome</keyword>
<proteinExistence type="predicted"/>
<reference evidence="1 2" key="1">
    <citation type="journal article" date="2018" name="Nat. Genet.">
        <title>The Rosa genome provides new insights in the design of modern roses.</title>
        <authorList>
            <person name="Bendahmane M."/>
        </authorList>
    </citation>
    <scope>NUCLEOTIDE SEQUENCE [LARGE SCALE GENOMIC DNA]</scope>
    <source>
        <strain evidence="2">cv. Old Blush</strain>
    </source>
</reference>
<evidence type="ECO:0000313" key="1">
    <source>
        <dbReference type="EMBL" id="PRQ58634.1"/>
    </source>
</evidence>
<protein>
    <submittedName>
        <fullName evidence="1">Uncharacterized protein</fullName>
    </submittedName>
</protein>